<keyword evidence="9 10" id="KW-0961">Cell wall biogenesis/degradation</keyword>
<keyword evidence="1 10" id="KW-1003">Cell membrane</keyword>
<organism evidence="13 14">
    <name type="scientific">Candidatus Kerfeldbacteria bacterium RIFCSPHIGHO2_12_FULL_48_17</name>
    <dbReference type="NCBI Taxonomy" id="1798542"/>
    <lineage>
        <taxon>Bacteria</taxon>
        <taxon>Candidatus Kerfeldiibacteriota</taxon>
    </lineage>
</organism>
<dbReference type="PANTHER" id="PTHR21015">
    <property type="entry name" value="UDP-N-ACETYLGLUCOSAMINE--N-ACETYLMURAMYL-(PENTAPEPTIDE) PYROPHOSPHORYL-UNDECAPRENOL N-ACETYLGLUCOSAMINE TRANSFERASE 1"/>
    <property type="match status" value="1"/>
</dbReference>
<keyword evidence="5 10" id="KW-0133">Cell shape</keyword>
<keyword evidence="7 10" id="KW-0472">Membrane</keyword>
<dbReference type="InterPro" id="IPR006009">
    <property type="entry name" value="GlcNAc_MurG"/>
</dbReference>
<dbReference type="GO" id="GO:0050511">
    <property type="term" value="F:undecaprenyldiphospho-muramoylpentapeptide beta-N-acetylglucosaminyltransferase activity"/>
    <property type="evidence" value="ECO:0007669"/>
    <property type="project" value="UniProtKB-UniRule"/>
</dbReference>
<comment type="similarity">
    <text evidence="10">Belongs to the glycosyltransferase 28 family. MurG subfamily.</text>
</comment>
<keyword evidence="2 10" id="KW-0132">Cell division</keyword>
<dbReference type="STRING" id="1798542.A3F54_04760"/>
<dbReference type="GO" id="GO:0005886">
    <property type="term" value="C:plasma membrane"/>
    <property type="evidence" value="ECO:0007669"/>
    <property type="project" value="UniProtKB-SubCell"/>
</dbReference>
<comment type="caution">
    <text evidence="13">The sequence shown here is derived from an EMBL/GenBank/DDBJ whole genome shotgun (WGS) entry which is preliminary data.</text>
</comment>
<reference evidence="13 14" key="1">
    <citation type="journal article" date="2016" name="Nat. Commun.">
        <title>Thousands of microbial genomes shed light on interconnected biogeochemical processes in an aquifer system.</title>
        <authorList>
            <person name="Anantharaman K."/>
            <person name="Brown C.T."/>
            <person name="Hug L.A."/>
            <person name="Sharon I."/>
            <person name="Castelle C.J."/>
            <person name="Probst A.J."/>
            <person name="Thomas B.C."/>
            <person name="Singh A."/>
            <person name="Wilkins M.J."/>
            <person name="Karaoz U."/>
            <person name="Brodie E.L."/>
            <person name="Williams K.H."/>
            <person name="Hubbard S.S."/>
            <person name="Banfield J.F."/>
        </authorList>
    </citation>
    <scope>NUCLEOTIDE SEQUENCE [LARGE SCALE GENOMIC DNA]</scope>
</reference>
<dbReference type="GO" id="GO:0009252">
    <property type="term" value="P:peptidoglycan biosynthetic process"/>
    <property type="evidence" value="ECO:0007669"/>
    <property type="project" value="UniProtKB-UniRule"/>
</dbReference>
<keyword evidence="8 10" id="KW-0131">Cell cycle</keyword>
<dbReference type="Pfam" id="PF04101">
    <property type="entry name" value="Glyco_tran_28_C"/>
    <property type="match status" value="1"/>
</dbReference>
<evidence type="ECO:0000256" key="8">
    <source>
        <dbReference type="ARBA" id="ARBA00023306"/>
    </source>
</evidence>
<dbReference type="AlphaFoldDB" id="A0A1G2AY34"/>
<evidence type="ECO:0000256" key="10">
    <source>
        <dbReference type="HAMAP-Rule" id="MF_00033"/>
    </source>
</evidence>
<dbReference type="EMBL" id="MHKD01000041">
    <property type="protein sequence ID" value="OGY81852.1"/>
    <property type="molecule type" value="Genomic_DNA"/>
</dbReference>
<keyword evidence="4 10" id="KW-0808">Transferase</keyword>
<dbReference type="CDD" id="cd03785">
    <property type="entry name" value="GT28_MurG"/>
    <property type="match status" value="1"/>
</dbReference>
<dbReference type="GO" id="GO:0005975">
    <property type="term" value="P:carbohydrate metabolic process"/>
    <property type="evidence" value="ECO:0007669"/>
    <property type="project" value="InterPro"/>
</dbReference>
<evidence type="ECO:0000256" key="2">
    <source>
        <dbReference type="ARBA" id="ARBA00022618"/>
    </source>
</evidence>
<dbReference type="GO" id="GO:0008360">
    <property type="term" value="P:regulation of cell shape"/>
    <property type="evidence" value="ECO:0007669"/>
    <property type="project" value="UniProtKB-KW"/>
</dbReference>
<feature type="binding site" evidence="10">
    <location>
        <position position="165"/>
    </location>
    <ligand>
        <name>UDP-N-acetyl-alpha-D-glucosamine</name>
        <dbReference type="ChEBI" id="CHEBI:57705"/>
    </ligand>
</feature>
<evidence type="ECO:0000256" key="7">
    <source>
        <dbReference type="ARBA" id="ARBA00023136"/>
    </source>
</evidence>
<evidence type="ECO:0000256" key="1">
    <source>
        <dbReference type="ARBA" id="ARBA00022475"/>
    </source>
</evidence>
<comment type="function">
    <text evidence="10">Cell wall formation. Catalyzes the transfer of a GlcNAc subunit on undecaprenyl-pyrophosphoryl-MurNAc-pentapeptide (lipid intermediate I) to form undecaprenyl-pyrophosphoryl-MurNAc-(pentapeptide)GlcNAc (lipid intermediate II).</text>
</comment>
<name>A0A1G2AY34_9BACT</name>
<dbReference type="UniPathway" id="UPA00219"/>
<dbReference type="InterPro" id="IPR007235">
    <property type="entry name" value="Glyco_trans_28_C"/>
</dbReference>
<comment type="subcellular location">
    <subcellularLocation>
        <location evidence="10">Cell membrane</location>
        <topology evidence="10">Peripheral membrane protein</topology>
        <orientation evidence="10">Cytoplasmic side</orientation>
    </subcellularLocation>
</comment>
<comment type="catalytic activity">
    <reaction evidence="10">
        <text>di-trans,octa-cis-undecaprenyl diphospho-N-acetyl-alpha-D-muramoyl-L-alanyl-D-glutamyl-meso-2,6-diaminopimeloyl-D-alanyl-D-alanine + UDP-N-acetyl-alpha-D-glucosamine = di-trans,octa-cis-undecaprenyl diphospho-[N-acetyl-alpha-D-glucosaminyl-(1-&gt;4)]-N-acetyl-alpha-D-muramoyl-L-alanyl-D-glutamyl-meso-2,6-diaminopimeloyl-D-alanyl-D-alanine + UDP + H(+)</text>
        <dbReference type="Rhea" id="RHEA:31227"/>
        <dbReference type="ChEBI" id="CHEBI:15378"/>
        <dbReference type="ChEBI" id="CHEBI:57705"/>
        <dbReference type="ChEBI" id="CHEBI:58223"/>
        <dbReference type="ChEBI" id="CHEBI:61387"/>
        <dbReference type="ChEBI" id="CHEBI:61388"/>
        <dbReference type="EC" id="2.4.1.227"/>
    </reaction>
</comment>
<feature type="domain" description="Glycosyltransferase family 28 N-terminal" evidence="11">
    <location>
        <begin position="3"/>
        <end position="141"/>
    </location>
</feature>
<dbReference type="PANTHER" id="PTHR21015:SF27">
    <property type="entry name" value="UDP-N-ACETYLGLUCOSAMINE--N-ACETYLMURAMYL-(PENTAPEPTIDE) PYROPHOSPHORYL-UNDECAPRENOL N-ACETYLGLUCOSAMINE TRANSFERASE"/>
    <property type="match status" value="1"/>
</dbReference>
<evidence type="ECO:0000259" key="11">
    <source>
        <dbReference type="Pfam" id="PF03033"/>
    </source>
</evidence>
<feature type="domain" description="Glycosyl transferase family 28 C-terminal" evidence="12">
    <location>
        <begin position="188"/>
        <end position="325"/>
    </location>
</feature>
<accession>A0A1G2AY34</accession>
<evidence type="ECO:0000256" key="3">
    <source>
        <dbReference type="ARBA" id="ARBA00022676"/>
    </source>
</evidence>
<gene>
    <name evidence="10" type="primary">murG</name>
    <name evidence="13" type="ORF">A3F54_04760</name>
</gene>
<evidence type="ECO:0000256" key="9">
    <source>
        <dbReference type="ARBA" id="ARBA00023316"/>
    </source>
</evidence>
<evidence type="ECO:0000256" key="5">
    <source>
        <dbReference type="ARBA" id="ARBA00022960"/>
    </source>
</evidence>
<dbReference type="Gene3D" id="3.40.50.2000">
    <property type="entry name" value="Glycogen Phosphorylase B"/>
    <property type="match status" value="2"/>
</dbReference>
<dbReference type="HAMAP" id="MF_00033">
    <property type="entry name" value="MurG"/>
    <property type="match status" value="1"/>
</dbReference>
<comment type="caution">
    <text evidence="10">Lacks conserved residue(s) required for the propagation of feature annotation.</text>
</comment>
<sequence>MRFLLSGGGTGGPTSTLLSLIPELKRHYKRAEFLFVGDDAGITKSLVEQAGIPMETISAGKFRRYASAKNFTDVGQVFRGIGQAKKIIEKWKPDIIISAGSFVSVPMVIAGWMKSVPVLIHQQDAKAGLANKIMSPFAHSITTALEVSCAAFPPHKTHWTGNPARDTILHGDRRKAQEKFHLENDASTLLVVGGGTGAAGLNMLIEDAGEQLAEVCNIIHITGMGKKTVWRHERYHPIEFAEQDFGDILAASDVVVSRAGMAAATELAALKKPVIFVPMPDSHQEKNAQIFAEAEAGLVVQQAEGAQKLVKAVQKIVKNGKLQKALGQNLFRMLQPLASVRNIIAQIDTIVST</sequence>
<dbReference type="EC" id="2.4.1.227" evidence="10"/>
<dbReference type="InterPro" id="IPR004276">
    <property type="entry name" value="GlycoTrans_28_N"/>
</dbReference>
<feature type="binding site" evidence="10">
    <location>
        <position position="284"/>
    </location>
    <ligand>
        <name>UDP-N-acetyl-alpha-D-glucosamine</name>
        <dbReference type="ChEBI" id="CHEBI:57705"/>
    </ligand>
</feature>
<comment type="pathway">
    <text evidence="10">Cell wall biogenesis; peptidoglycan biosynthesis.</text>
</comment>
<keyword evidence="6 10" id="KW-0573">Peptidoglycan synthesis</keyword>
<dbReference type="GO" id="GO:0051991">
    <property type="term" value="F:UDP-N-acetyl-D-glucosamine:N-acetylmuramoyl-L-alanyl-D-glutamyl-meso-2,6-diaminopimelyl-D-alanyl-D-alanine-diphosphoundecaprenol 4-beta-N-acetylglucosaminlytransferase activity"/>
    <property type="evidence" value="ECO:0007669"/>
    <property type="project" value="RHEA"/>
</dbReference>
<dbReference type="Pfam" id="PF03033">
    <property type="entry name" value="Glyco_transf_28"/>
    <property type="match status" value="1"/>
</dbReference>
<feature type="binding site" evidence="10">
    <location>
        <begin position="10"/>
        <end position="12"/>
    </location>
    <ligand>
        <name>UDP-N-acetyl-alpha-D-glucosamine</name>
        <dbReference type="ChEBI" id="CHEBI:57705"/>
    </ligand>
</feature>
<evidence type="ECO:0000259" key="12">
    <source>
        <dbReference type="Pfam" id="PF04101"/>
    </source>
</evidence>
<dbReference type="GO" id="GO:0071555">
    <property type="term" value="P:cell wall organization"/>
    <property type="evidence" value="ECO:0007669"/>
    <property type="project" value="UniProtKB-KW"/>
</dbReference>
<dbReference type="Proteomes" id="UP000176952">
    <property type="component" value="Unassembled WGS sequence"/>
</dbReference>
<evidence type="ECO:0000313" key="14">
    <source>
        <dbReference type="Proteomes" id="UP000176952"/>
    </source>
</evidence>
<evidence type="ECO:0000256" key="4">
    <source>
        <dbReference type="ARBA" id="ARBA00022679"/>
    </source>
</evidence>
<evidence type="ECO:0000313" key="13">
    <source>
        <dbReference type="EMBL" id="OGY81852.1"/>
    </source>
</evidence>
<dbReference type="GO" id="GO:0051301">
    <property type="term" value="P:cell division"/>
    <property type="evidence" value="ECO:0007669"/>
    <property type="project" value="UniProtKB-KW"/>
</dbReference>
<dbReference type="SUPFAM" id="SSF53756">
    <property type="entry name" value="UDP-Glycosyltransferase/glycogen phosphorylase"/>
    <property type="match status" value="1"/>
</dbReference>
<keyword evidence="3 10" id="KW-0328">Glycosyltransferase</keyword>
<proteinExistence type="inferred from homology"/>
<evidence type="ECO:0000256" key="6">
    <source>
        <dbReference type="ARBA" id="ARBA00022984"/>
    </source>
</evidence>
<protein>
    <recommendedName>
        <fullName evidence="10">UDP-N-acetylglucosamine--N-acetylmuramyl-(pentapeptide) pyrophosphoryl-undecaprenol N-acetylglucosamine transferase</fullName>
        <ecNumber evidence="10">2.4.1.227</ecNumber>
    </recommendedName>
    <alternativeName>
        <fullName evidence="10">Undecaprenyl-PP-MurNAc-pentapeptide-UDPGlcNAc GlcNAc transferase</fullName>
    </alternativeName>
</protein>